<comment type="subcellular location">
    <subcellularLocation>
        <location evidence="1">Nucleus</location>
    </subcellularLocation>
</comment>
<dbReference type="InterPro" id="IPR001471">
    <property type="entry name" value="AP2/ERF_dom"/>
</dbReference>
<dbReference type="CDD" id="cd00018">
    <property type="entry name" value="AP2"/>
    <property type="match status" value="1"/>
</dbReference>
<dbReference type="FunFam" id="3.30.730.10:FF:000001">
    <property type="entry name" value="Ethylene-responsive transcription factor 2"/>
    <property type="match status" value="1"/>
</dbReference>
<keyword evidence="4" id="KW-0804">Transcription</keyword>
<dbReference type="OMA" id="FHVEEGC"/>
<dbReference type="Gene3D" id="3.30.730.10">
    <property type="entry name" value="AP2/ERF domain"/>
    <property type="match status" value="1"/>
</dbReference>
<dbReference type="GO" id="GO:0005634">
    <property type="term" value="C:nucleus"/>
    <property type="evidence" value="ECO:0007669"/>
    <property type="project" value="UniProtKB-SubCell"/>
</dbReference>
<keyword evidence="9" id="KW-1185">Reference proteome</keyword>
<dbReference type="PANTHER" id="PTHR31190:SF72">
    <property type="entry name" value="AP2 DOMAIN CONTAINING PROTEIN, EXPRESSED"/>
    <property type="match status" value="1"/>
</dbReference>
<feature type="domain" description="AP2/ERF" evidence="7">
    <location>
        <begin position="78"/>
        <end position="136"/>
    </location>
</feature>
<sequence length="213" mass="23747">MDSSPQFLSQIHDLSSESSLGSWESLPFNMNDSEDMLLFDILAQVSNAETSSNETNTCNSAAPNEEEVQSKNQPKGKCYRGVRRRPWGKYAAEIRDSTRHGVRVWLGTFESAEAAALAYDQAAYAMRGENAVLNFPVETVRESMRGVRVESVEEGGSPVVALKRRHSIRMKAMGVRKGKETKKKVESVVELEDLGAEYLEELLRTSTEIVGPW</sequence>
<protein>
    <recommendedName>
        <fullName evidence="7">AP2/ERF domain-containing protein</fullName>
    </recommendedName>
</protein>
<dbReference type="PROSITE" id="PS51032">
    <property type="entry name" value="AP2_ERF"/>
    <property type="match status" value="1"/>
</dbReference>
<organism evidence="8 9">
    <name type="scientific">Asparagus officinalis</name>
    <name type="common">Garden asparagus</name>
    <dbReference type="NCBI Taxonomy" id="4686"/>
    <lineage>
        <taxon>Eukaryota</taxon>
        <taxon>Viridiplantae</taxon>
        <taxon>Streptophyta</taxon>
        <taxon>Embryophyta</taxon>
        <taxon>Tracheophyta</taxon>
        <taxon>Spermatophyta</taxon>
        <taxon>Magnoliopsida</taxon>
        <taxon>Liliopsida</taxon>
        <taxon>Asparagales</taxon>
        <taxon>Asparagaceae</taxon>
        <taxon>Asparagoideae</taxon>
        <taxon>Asparagus</taxon>
    </lineage>
</organism>
<proteinExistence type="predicted"/>
<dbReference type="PRINTS" id="PR00367">
    <property type="entry name" value="ETHRSPELEMNT"/>
</dbReference>
<keyword evidence="5" id="KW-0539">Nucleus</keyword>
<evidence type="ECO:0000256" key="3">
    <source>
        <dbReference type="ARBA" id="ARBA00023125"/>
    </source>
</evidence>
<dbReference type="GO" id="GO:0009873">
    <property type="term" value="P:ethylene-activated signaling pathway"/>
    <property type="evidence" value="ECO:0007669"/>
    <property type="project" value="InterPro"/>
</dbReference>
<reference evidence="9" key="1">
    <citation type="journal article" date="2017" name="Nat. Commun.">
        <title>The asparagus genome sheds light on the origin and evolution of a young Y chromosome.</title>
        <authorList>
            <person name="Harkess A."/>
            <person name="Zhou J."/>
            <person name="Xu C."/>
            <person name="Bowers J.E."/>
            <person name="Van der Hulst R."/>
            <person name="Ayyampalayam S."/>
            <person name="Mercati F."/>
            <person name="Riccardi P."/>
            <person name="McKain M.R."/>
            <person name="Kakrana A."/>
            <person name="Tang H."/>
            <person name="Ray J."/>
            <person name="Groenendijk J."/>
            <person name="Arikit S."/>
            <person name="Mathioni S.M."/>
            <person name="Nakano M."/>
            <person name="Shan H."/>
            <person name="Telgmann-Rauber A."/>
            <person name="Kanno A."/>
            <person name="Yue Z."/>
            <person name="Chen H."/>
            <person name="Li W."/>
            <person name="Chen Y."/>
            <person name="Xu X."/>
            <person name="Zhang Y."/>
            <person name="Luo S."/>
            <person name="Chen H."/>
            <person name="Gao J."/>
            <person name="Mao Z."/>
            <person name="Pires J.C."/>
            <person name="Luo M."/>
            <person name="Kudrna D."/>
            <person name="Wing R.A."/>
            <person name="Meyers B.C."/>
            <person name="Yi K."/>
            <person name="Kong H."/>
            <person name="Lavrijsen P."/>
            <person name="Sunseri F."/>
            <person name="Falavigna A."/>
            <person name="Ye Y."/>
            <person name="Leebens-Mack J.H."/>
            <person name="Chen G."/>
        </authorList>
    </citation>
    <scope>NUCLEOTIDE SEQUENCE [LARGE SCALE GENOMIC DNA]</scope>
    <source>
        <strain evidence="9">cv. DH0086</strain>
    </source>
</reference>
<dbReference type="InterPro" id="IPR016177">
    <property type="entry name" value="DNA-bd_dom_sf"/>
</dbReference>
<keyword evidence="3" id="KW-0238">DNA-binding</keyword>
<evidence type="ECO:0000256" key="6">
    <source>
        <dbReference type="SAM" id="MobiDB-lite"/>
    </source>
</evidence>
<evidence type="ECO:0000256" key="4">
    <source>
        <dbReference type="ARBA" id="ARBA00023163"/>
    </source>
</evidence>
<gene>
    <name evidence="8" type="ORF">A4U43_C10F15850</name>
</gene>
<feature type="region of interest" description="Disordered" evidence="6">
    <location>
        <begin position="51"/>
        <end position="77"/>
    </location>
</feature>
<dbReference type="InterPro" id="IPR044808">
    <property type="entry name" value="ERF_plant"/>
</dbReference>
<dbReference type="SUPFAM" id="SSF54171">
    <property type="entry name" value="DNA-binding domain"/>
    <property type="match status" value="1"/>
</dbReference>
<evidence type="ECO:0000313" key="9">
    <source>
        <dbReference type="Proteomes" id="UP000243459"/>
    </source>
</evidence>
<dbReference type="Gramene" id="ONK57030">
    <property type="protein sequence ID" value="ONK57030"/>
    <property type="gene ID" value="A4U43_C10F15850"/>
</dbReference>
<dbReference type="AlphaFoldDB" id="A0A5P1E3A8"/>
<dbReference type="SMART" id="SM00380">
    <property type="entry name" value="AP2"/>
    <property type="match status" value="1"/>
</dbReference>
<dbReference type="Pfam" id="PF00847">
    <property type="entry name" value="AP2"/>
    <property type="match status" value="1"/>
</dbReference>
<keyword evidence="2" id="KW-0805">Transcription regulation</keyword>
<dbReference type="GO" id="GO:0003677">
    <property type="term" value="F:DNA binding"/>
    <property type="evidence" value="ECO:0007669"/>
    <property type="project" value="UniProtKB-KW"/>
</dbReference>
<evidence type="ECO:0000313" key="8">
    <source>
        <dbReference type="EMBL" id="ONK57030.1"/>
    </source>
</evidence>
<dbReference type="GO" id="GO:0003700">
    <property type="term" value="F:DNA-binding transcription factor activity"/>
    <property type="evidence" value="ECO:0007669"/>
    <property type="project" value="InterPro"/>
</dbReference>
<dbReference type="OrthoDB" id="1920638at2759"/>
<dbReference type="Proteomes" id="UP000243459">
    <property type="component" value="Chromosome 10"/>
</dbReference>
<feature type="compositionally biased region" description="Polar residues" evidence="6">
    <location>
        <begin position="51"/>
        <end position="62"/>
    </location>
</feature>
<name>A0A5P1E3A8_ASPOF</name>
<evidence type="ECO:0000256" key="1">
    <source>
        <dbReference type="ARBA" id="ARBA00004123"/>
    </source>
</evidence>
<accession>A0A5P1E3A8</accession>
<dbReference type="EMBL" id="CM007390">
    <property type="protein sequence ID" value="ONK57030.1"/>
    <property type="molecule type" value="Genomic_DNA"/>
</dbReference>
<evidence type="ECO:0000256" key="2">
    <source>
        <dbReference type="ARBA" id="ARBA00023015"/>
    </source>
</evidence>
<evidence type="ECO:0000259" key="7">
    <source>
        <dbReference type="PROSITE" id="PS51032"/>
    </source>
</evidence>
<evidence type="ECO:0000256" key="5">
    <source>
        <dbReference type="ARBA" id="ARBA00023242"/>
    </source>
</evidence>
<dbReference type="PANTHER" id="PTHR31190">
    <property type="entry name" value="DNA-BINDING DOMAIN"/>
    <property type="match status" value="1"/>
</dbReference>
<dbReference type="InterPro" id="IPR036955">
    <property type="entry name" value="AP2/ERF_dom_sf"/>
</dbReference>